<comment type="caution">
    <text evidence="3">The sequence shown here is derived from an EMBL/GenBank/DDBJ whole genome shotgun (WGS) entry which is preliminary data.</text>
</comment>
<evidence type="ECO:0000313" key="3">
    <source>
        <dbReference type="EMBL" id="KAK7791944.1"/>
    </source>
</evidence>
<proteinExistence type="predicted"/>
<evidence type="ECO:0000313" key="4">
    <source>
        <dbReference type="Proteomes" id="UP001378592"/>
    </source>
</evidence>
<feature type="coiled-coil region" evidence="1">
    <location>
        <begin position="114"/>
        <end position="161"/>
    </location>
</feature>
<keyword evidence="1" id="KW-0175">Coiled coil</keyword>
<accession>A0AAN9V5F1</accession>
<dbReference type="Proteomes" id="UP001378592">
    <property type="component" value="Unassembled WGS sequence"/>
</dbReference>
<sequence>MDKASKALKRSSVRLKSLSGGHGNLRMVIAQLRDVRSSAKAFMHVQTTASEDLVKWASKNENQAIQDTFAQLFELNTLWAEVQKEFTESLKGFIHQFELILEGEQHVDVGRNHLQAIEQREQKLEKDLVKAQRRHIPGADVNHIQRKLAEEKQAKQVAQQEVMTRIQENEAVKMIRVKEGLLQLSESYLQLARKCHVVFEAHRDVAQQIPDAQNRNIHEIQYEGCVAAQQSVTRAREQLRQGTPNRVQPCAPIPDEPPPPYSASQSPVVGSAHTSMELRYSSSPSTLVEGADVRWSAGYEDEVAGSMEKLKT</sequence>
<reference evidence="3 4" key="1">
    <citation type="submission" date="2024-03" db="EMBL/GenBank/DDBJ databases">
        <title>The genome assembly and annotation of the cricket Gryllus longicercus Weissman &amp; Gray.</title>
        <authorList>
            <person name="Szrajer S."/>
            <person name="Gray D."/>
            <person name="Ylla G."/>
        </authorList>
    </citation>
    <scope>NUCLEOTIDE SEQUENCE [LARGE SCALE GENOMIC DNA]</scope>
    <source>
        <strain evidence="3">DAG 2021-001</strain>
        <tissue evidence="3">Whole body minus gut</tissue>
    </source>
</reference>
<organism evidence="3 4">
    <name type="scientific">Gryllus longicercus</name>
    <dbReference type="NCBI Taxonomy" id="2509291"/>
    <lineage>
        <taxon>Eukaryota</taxon>
        <taxon>Metazoa</taxon>
        <taxon>Ecdysozoa</taxon>
        <taxon>Arthropoda</taxon>
        <taxon>Hexapoda</taxon>
        <taxon>Insecta</taxon>
        <taxon>Pterygota</taxon>
        <taxon>Neoptera</taxon>
        <taxon>Polyneoptera</taxon>
        <taxon>Orthoptera</taxon>
        <taxon>Ensifera</taxon>
        <taxon>Gryllidea</taxon>
        <taxon>Grylloidea</taxon>
        <taxon>Gryllidae</taxon>
        <taxon>Gryllinae</taxon>
        <taxon>Gryllus</taxon>
    </lineage>
</organism>
<evidence type="ECO:0000256" key="1">
    <source>
        <dbReference type="SAM" id="Coils"/>
    </source>
</evidence>
<dbReference type="AlphaFoldDB" id="A0AAN9V5F1"/>
<gene>
    <name evidence="3" type="ORF">R5R35_002433</name>
</gene>
<feature type="region of interest" description="Disordered" evidence="2">
    <location>
        <begin position="238"/>
        <end position="275"/>
    </location>
</feature>
<feature type="compositionally biased region" description="Polar residues" evidence="2">
    <location>
        <begin position="262"/>
        <end position="275"/>
    </location>
</feature>
<protein>
    <submittedName>
        <fullName evidence="3">Uncharacterized protein</fullName>
    </submittedName>
</protein>
<feature type="compositionally biased region" description="Pro residues" evidence="2">
    <location>
        <begin position="251"/>
        <end position="261"/>
    </location>
</feature>
<dbReference type="EMBL" id="JAZDUA010000487">
    <property type="protein sequence ID" value="KAK7791944.1"/>
    <property type="molecule type" value="Genomic_DNA"/>
</dbReference>
<dbReference type="Gene3D" id="1.20.1270.60">
    <property type="entry name" value="Arfaptin homology (AH) domain/BAR domain"/>
    <property type="match status" value="1"/>
</dbReference>
<keyword evidence="4" id="KW-1185">Reference proteome</keyword>
<name>A0AAN9V5F1_9ORTH</name>
<evidence type="ECO:0000256" key="2">
    <source>
        <dbReference type="SAM" id="MobiDB-lite"/>
    </source>
</evidence>
<dbReference type="InterPro" id="IPR027267">
    <property type="entry name" value="AH/BAR_dom_sf"/>
</dbReference>